<dbReference type="GO" id="GO:0033281">
    <property type="term" value="C:TAT protein transport complex"/>
    <property type="evidence" value="ECO:0007669"/>
    <property type="project" value="UniProtKB-UniRule"/>
</dbReference>
<reference evidence="11 12" key="1">
    <citation type="submission" date="2014-07" db="EMBL/GenBank/DDBJ databases">
        <title>Genome of Chryseobacterium formosense LMG 24722.</title>
        <authorList>
            <person name="Pipes S.E."/>
            <person name="Stropko S.J."/>
            <person name="Newman J.D."/>
        </authorList>
    </citation>
    <scope>NUCLEOTIDE SEQUENCE [LARGE SCALE GENOMIC DNA]</scope>
    <source>
        <strain evidence="11 12">LMG 24722</strain>
    </source>
</reference>
<keyword evidence="4 9" id="KW-0812">Transmembrane</keyword>
<feature type="region of interest" description="Disordered" evidence="10">
    <location>
        <begin position="78"/>
        <end position="111"/>
    </location>
</feature>
<dbReference type="RefSeq" id="WP_034673493.1">
    <property type="nucleotide sequence ID" value="NZ_FPAP01000003.1"/>
</dbReference>
<gene>
    <name evidence="9" type="primary">tatA</name>
    <name evidence="11" type="ORF">IX39_03465</name>
</gene>
<dbReference type="Pfam" id="PF02416">
    <property type="entry name" value="TatA_B_E"/>
    <property type="match status" value="1"/>
</dbReference>
<evidence type="ECO:0000256" key="1">
    <source>
        <dbReference type="ARBA" id="ARBA00004162"/>
    </source>
</evidence>
<dbReference type="PANTHER" id="PTHR42982">
    <property type="entry name" value="SEC-INDEPENDENT PROTEIN TRANSLOCASE PROTEIN TATA"/>
    <property type="match status" value="1"/>
</dbReference>
<evidence type="ECO:0000256" key="10">
    <source>
        <dbReference type="SAM" id="MobiDB-lite"/>
    </source>
</evidence>
<dbReference type="Gene3D" id="1.20.5.3310">
    <property type="match status" value="1"/>
</dbReference>
<dbReference type="Proteomes" id="UP000028713">
    <property type="component" value="Unassembled WGS sequence"/>
</dbReference>
<evidence type="ECO:0000256" key="9">
    <source>
        <dbReference type="HAMAP-Rule" id="MF_00236"/>
    </source>
</evidence>
<evidence type="ECO:0000256" key="7">
    <source>
        <dbReference type="ARBA" id="ARBA00023010"/>
    </source>
</evidence>
<evidence type="ECO:0000256" key="2">
    <source>
        <dbReference type="ARBA" id="ARBA00022448"/>
    </source>
</evidence>
<evidence type="ECO:0000256" key="3">
    <source>
        <dbReference type="ARBA" id="ARBA00022475"/>
    </source>
</evidence>
<keyword evidence="12" id="KW-1185">Reference proteome</keyword>
<dbReference type="GO" id="GO:0043953">
    <property type="term" value="P:protein transport by the Tat complex"/>
    <property type="evidence" value="ECO:0007669"/>
    <property type="project" value="UniProtKB-UniRule"/>
</dbReference>
<dbReference type="InterPro" id="IPR006312">
    <property type="entry name" value="TatA/E"/>
</dbReference>
<dbReference type="eggNOG" id="COG1826">
    <property type="taxonomic scope" value="Bacteria"/>
</dbReference>
<comment type="similarity">
    <text evidence="9">Belongs to the TatA/E family.</text>
</comment>
<evidence type="ECO:0000256" key="5">
    <source>
        <dbReference type="ARBA" id="ARBA00022927"/>
    </source>
</evidence>
<dbReference type="HAMAP" id="MF_00236">
    <property type="entry name" value="TatA_E"/>
    <property type="match status" value="1"/>
</dbReference>
<sequence>MELSIGEMALIAIAIVVLFGPDKLPQIARDLGSGVRKMRGAVEDIKTEILKETDNPVSEIKKEIEKVKDAAKDFNPMKNIEENIINEPSSTPESPKIKPADDETYEGPVSR</sequence>
<keyword evidence="8 9" id="KW-0472">Membrane</keyword>
<keyword evidence="7 9" id="KW-0811">Translocation</keyword>
<dbReference type="GO" id="GO:0008320">
    <property type="term" value="F:protein transmembrane transporter activity"/>
    <property type="evidence" value="ECO:0007669"/>
    <property type="project" value="UniProtKB-UniRule"/>
</dbReference>
<evidence type="ECO:0000256" key="6">
    <source>
        <dbReference type="ARBA" id="ARBA00022989"/>
    </source>
</evidence>
<keyword evidence="5 9" id="KW-0653">Protein transport</keyword>
<protein>
    <recommendedName>
        <fullName evidence="9">Sec-independent protein translocase protein TatA</fullName>
    </recommendedName>
</protein>
<keyword evidence="2 9" id="KW-0813">Transport</keyword>
<evidence type="ECO:0000256" key="8">
    <source>
        <dbReference type="ARBA" id="ARBA00023136"/>
    </source>
</evidence>
<dbReference type="STRING" id="236814.IX39_03465"/>
<dbReference type="OrthoDB" id="1525160at2"/>
<comment type="subunit">
    <text evidence="9">Forms a complex with TatC.</text>
</comment>
<keyword evidence="3 9" id="KW-1003">Cell membrane</keyword>
<name>A0A085Z5L7_9FLAO</name>
<comment type="subcellular location">
    <subcellularLocation>
        <location evidence="1 9">Cell membrane</location>
        <topology evidence="1 9">Single-pass membrane protein</topology>
    </subcellularLocation>
</comment>
<dbReference type="EMBL" id="JPRP01000001">
    <property type="protein sequence ID" value="KFE99730.1"/>
    <property type="molecule type" value="Genomic_DNA"/>
</dbReference>
<dbReference type="PANTHER" id="PTHR42982:SF1">
    <property type="entry name" value="SEC-INDEPENDENT PROTEIN TRANSLOCASE PROTEIN TATA"/>
    <property type="match status" value="1"/>
</dbReference>
<dbReference type="InterPro" id="IPR003369">
    <property type="entry name" value="TatA/B/E"/>
</dbReference>
<evidence type="ECO:0000256" key="4">
    <source>
        <dbReference type="ARBA" id="ARBA00022692"/>
    </source>
</evidence>
<proteinExistence type="inferred from homology"/>
<accession>A0A085Z5L7</accession>
<dbReference type="AlphaFoldDB" id="A0A085Z5L7"/>
<keyword evidence="6 9" id="KW-1133">Transmembrane helix</keyword>
<comment type="caution">
    <text evidence="11">The sequence shown here is derived from an EMBL/GenBank/DDBJ whole genome shotgun (WGS) entry which is preliminary data.</text>
</comment>
<evidence type="ECO:0000313" key="12">
    <source>
        <dbReference type="Proteomes" id="UP000028713"/>
    </source>
</evidence>
<comment type="function">
    <text evidence="9">Part of the twin-arginine translocation (Tat) system that transports large folded proteins containing a characteristic twin-arginine motif in their signal peptide across membranes. TatA could form the protein-conducting channel of the Tat system.</text>
</comment>
<evidence type="ECO:0000313" key="11">
    <source>
        <dbReference type="EMBL" id="KFE99730.1"/>
    </source>
</evidence>
<organism evidence="11 12">
    <name type="scientific">Chryseobacterium formosense</name>
    <dbReference type="NCBI Taxonomy" id="236814"/>
    <lineage>
        <taxon>Bacteria</taxon>
        <taxon>Pseudomonadati</taxon>
        <taxon>Bacteroidota</taxon>
        <taxon>Flavobacteriia</taxon>
        <taxon>Flavobacteriales</taxon>
        <taxon>Weeksellaceae</taxon>
        <taxon>Chryseobacterium group</taxon>
        <taxon>Chryseobacterium</taxon>
    </lineage>
</organism>